<feature type="transmembrane region" description="Helical" evidence="4">
    <location>
        <begin position="82"/>
        <end position="101"/>
    </location>
</feature>
<feature type="transmembrane region" description="Helical" evidence="4">
    <location>
        <begin position="107"/>
        <end position="129"/>
    </location>
</feature>
<keyword evidence="1 4" id="KW-0812">Transmembrane</keyword>
<keyword evidence="7" id="KW-1185">Reference proteome</keyword>
<keyword evidence="2 4" id="KW-1133">Transmembrane helix</keyword>
<feature type="transmembrane region" description="Helical" evidence="4">
    <location>
        <begin position="283"/>
        <end position="304"/>
    </location>
</feature>
<dbReference type="SUPFAM" id="SSF103473">
    <property type="entry name" value="MFS general substrate transporter"/>
    <property type="match status" value="1"/>
</dbReference>
<feature type="domain" description="Major facilitator superfamily (MFS) profile" evidence="5">
    <location>
        <begin position="16"/>
        <end position="401"/>
    </location>
</feature>
<accession>A0A1M7TI57</accession>
<feature type="transmembrane region" description="Helical" evidence="4">
    <location>
        <begin position="215"/>
        <end position="239"/>
    </location>
</feature>
<evidence type="ECO:0000313" key="6">
    <source>
        <dbReference type="EMBL" id="SHN70361.1"/>
    </source>
</evidence>
<dbReference type="InterPro" id="IPR020846">
    <property type="entry name" value="MFS_dom"/>
</dbReference>
<dbReference type="Proteomes" id="UP000184096">
    <property type="component" value="Chromosome I"/>
</dbReference>
<dbReference type="RefSeq" id="WP_072817502.1">
    <property type="nucleotide sequence ID" value="NZ_LT670849.1"/>
</dbReference>
<evidence type="ECO:0000259" key="5">
    <source>
        <dbReference type="PROSITE" id="PS50850"/>
    </source>
</evidence>
<sequence>MLQSPLASIETKTSWAVASAALVVLAMSFGAAWIAAIALKDIASEVGGSRSVPALASSLAWLGSGIGGIIMSQIAGRIGTRWTAIFGSLMIGLGLAISTLGPPWPLWIGHGLFIGMIGIGGINAPLYVYVSRWFDRRRGSALALISSGTYLAGTIWPPIFQGAIVEFGWRNSMLLYALAEIFVVVPIAAIYFRAPPDTIHPVVSSEAGSEPTRVLGWPTNVVFAMICCAAVLCCIPMAMPQGHLVAFCSDLGISRSVGALMLSVLLGTAFLSRQAWGAISDRIGGLTTVLIGSAWQAVSMTAFLLTQNEIGLFTVTAVFGLGFSGIIPAYVLAGRELFPPSQASWRIPTLLLFTGGGMGAGSWIAGLLYDHFGYYAPAFAAGIGANILNLLVVCVLVGRQRLRAVYA</sequence>
<reference evidence="7" key="1">
    <citation type="submission" date="2016-11" db="EMBL/GenBank/DDBJ databases">
        <authorList>
            <person name="Varghese N."/>
            <person name="Submissions S."/>
        </authorList>
    </citation>
    <scope>NUCLEOTIDE SEQUENCE [LARGE SCALE GENOMIC DNA]</scope>
    <source>
        <strain evidence="7">GAS401</strain>
    </source>
</reference>
<dbReference type="InterPro" id="IPR011701">
    <property type="entry name" value="MFS"/>
</dbReference>
<feature type="transmembrane region" description="Helical" evidence="4">
    <location>
        <begin position="374"/>
        <end position="398"/>
    </location>
</feature>
<organism evidence="6 7">
    <name type="scientific">Bradyrhizobium erythrophlei</name>
    <dbReference type="NCBI Taxonomy" id="1437360"/>
    <lineage>
        <taxon>Bacteria</taxon>
        <taxon>Pseudomonadati</taxon>
        <taxon>Pseudomonadota</taxon>
        <taxon>Alphaproteobacteria</taxon>
        <taxon>Hyphomicrobiales</taxon>
        <taxon>Nitrobacteraceae</taxon>
        <taxon>Bradyrhizobium</taxon>
    </lineage>
</organism>
<dbReference type="Pfam" id="PF07690">
    <property type="entry name" value="MFS_1"/>
    <property type="match status" value="1"/>
</dbReference>
<protein>
    <submittedName>
        <fullName evidence="6">Predicted arabinose efflux permease, MFS family</fullName>
    </submittedName>
</protein>
<dbReference type="OrthoDB" id="9796632at2"/>
<dbReference type="PROSITE" id="PS50850">
    <property type="entry name" value="MFS"/>
    <property type="match status" value="1"/>
</dbReference>
<dbReference type="PANTHER" id="PTHR11360">
    <property type="entry name" value="MONOCARBOXYLATE TRANSPORTER"/>
    <property type="match status" value="1"/>
</dbReference>
<feature type="transmembrane region" description="Helical" evidence="4">
    <location>
        <begin position="173"/>
        <end position="194"/>
    </location>
</feature>
<feature type="transmembrane region" description="Helical" evidence="4">
    <location>
        <begin position="251"/>
        <end position="271"/>
    </location>
</feature>
<feature type="transmembrane region" description="Helical" evidence="4">
    <location>
        <begin position="345"/>
        <end position="368"/>
    </location>
</feature>
<evidence type="ECO:0000256" key="4">
    <source>
        <dbReference type="SAM" id="Phobius"/>
    </source>
</evidence>
<evidence type="ECO:0000256" key="3">
    <source>
        <dbReference type="ARBA" id="ARBA00023136"/>
    </source>
</evidence>
<keyword evidence="3 4" id="KW-0472">Membrane</keyword>
<dbReference type="InterPro" id="IPR036259">
    <property type="entry name" value="MFS_trans_sf"/>
</dbReference>
<dbReference type="AlphaFoldDB" id="A0A1M7TI57"/>
<evidence type="ECO:0000256" key="1">
    <source>
        <dbReference type="ARBA" id="ARBA00022692"/>
    </source>
</evidence>
<dbReference type="GO" id="GO:0022857">
    <property type="term" value="F:transmembrane transporter activity"/>
    <property type="evidence" value="ECO:0007669"/>
    <property type="project" value="InterPro"/>
</dbReference>
<dbReference type="Gene3D" id="1.20.1250.20">
    <property type="entry name" value="MFS general substrate transporter like domains"/>
    <property type="match status" value="2"/>
</dbReference>
<dbReference type="PANTHER" id="PTHR11360:SF290">
    <property type="entry name" value="MONOCARBOXYLATE MFS PERMEASE"/>
    <property type="match status" value="1"/>
</dbReference>
<feature type="transmembrane region" description="Helical" evidence="4">
    <location>
        <begin position="51"/>
        <end position="70"/>
    </location>
</feature>
<dbReference type="EMBL" id="LT670849">
    <property type="protein sequence ID" value="SHN70361.1"/>
    <property type="molecule type" value="Genomic_DNA"/>
</dbReference>
<feature type="transmembrane region" description="Helical" evidence="4">
    <location>
        <begin position="15"/>
        <end position="39"/>
    </location>
</feature>
<feature type="transmembrane region" description="Helical" evidence="4">
    <location>
        <begin position="310"/>
        <end position="333"/>
    </location>
</feature>
<feature type="transmembrane region" description="Helical" evidence="4">
    <location>
        <begin position="141"/>
        <end position="161"/>
    </location>
</feature>
<evidence type="ECO:0000256" key="2">
    <source>
        <dbReference type="ARBA" id="ARBA00022989"/>
    </source>
</evidence>
<proteinExistence type="predicted"/>
<name>A0A1M7TI57_9BRAD</name>
<evidence type="ECO:0000313" key="7">
    <source>
        <dbReference type="Proteomes" id="UP000184096"/>
    </source>
</evidence>
<dbReference type="InterPro" id="IPR050327">
    <property type="entry name" value="Proton-linked_MCT"/>
</dbReference>
<gene>
    <name evidence="6" type="ORF">SAMN05444170_1711</name>
</gene>